<accession>A0A0U5JGS9</accession>
<keyword evidence="1" id="KW-0489">Methyltransferase</keyword>
<dbReference type="CDD" id="cd11715">
    <property type="entry name" value="THUMP_AdoMetMT"/>
    <property type="match status" value="1"/>
</dbReference>
<evidence type="ECO:0000256" key="2">
    <source>
        <dbReference type="ARBA" id="ARBA00022679"/>
    </source>
</evidence>
<dbReference type="Proteomes" id="UP000069902">
    <property type="component" value="Chromosome cPNK"/>
</dbReference>
<name>A0A0U5JGS9_9BACT</name>
<dbReference type="InterPro" id="IPR004114">
    <property type="entry name" value="THUMP_dom"/>
</dbReference>
<dbReference type="STRING" id="389348.PNK_1369"/>
<dbReference type="Gene3D" id="3.30.2130.30">
    <property type="match status" value="1"/>
</dbReference>
<dbReference type="RefSeq" id="WP_059061149.1">
    <property type="nucleotide sequence ID" value="NZ_LN879502.1"/>
</dbReference>
<sequence>MNGEKSLLFVSCAPALEPLLLDELKELGVKDLHVGYRGVFVDQWDWPTLYRINYGSRLASRVLLPLARFRCFDRKSLYRHIFDIDWSAYLKEGYTFAIDANVHHRELRNSLFAAQVVKDAICDQMRQRTGRRPSIDVQNPTIQLNLYIQQTLAIISFDTSGTPLHKRGYRQESVEAPVQESLAAAMLRLAHYSPDQIMLDPCCGSGTLLIEAALMATQTPPGYLRQQWGFMRHPEYSVTEWLKVRNRLDEKRQPLQPNRLFGIDINKNAVWATKTNLKAAGFGQTVEVSQADFRDYTPAIPPTLILTNPPHGRRLEDEDQLRPFYRALGDFMKHKSAKPSRGFIFTGNLELAKEVGLAASKRHVLNNGGVDSRLLEYDLY</sequence>
<dbReference type="InterPro" id="IPR000241">
    <property type="entry name" value="RlmKL-like_Mtase"/>
</dbReference>
<evidence type="ECO:0000313" key="5">
    <source>
        <dbReference type="EMBL" id="CUI16982.1"/>
    </source>
</evidence>
<dbReference type="GO" id="GO:0008990">
    <property type="term" value="F:rRNA (guanine-N2-)-methyltransferase activity"/>
    <property type="evidence" value="ECO:0007669"/>
    <property type="project" value="TreeGrafter"/>
</dbReference>
<dbReference type="Pfam" id="PF02926">
    <property type="entry name" value="THUMP"/>
    <property type="match status" value="1"/>
</dbReference>
<dbReference type="KEGG" id="pnl:PNK_1369"/>
<dbReference type="AlphaFoldDB" id="A0A0U5JGS9"/>
<protein>
    <recommendedName>
        <fullName evidence="4">THUMP domain-containing protein</fullName>
    </recommendedName>
</protein>
<dbReference type="FunCoup" id="A0A0U5JGS9">
    <property type="interactions" value="215"/>
</dbReference>
<dbReference type="EMBL" id="LN879502">
    <property type="protein sequence ID" value="CUI16982.1"/>
    <property type="molecule type" value="Genomic_DNA"/>
</dbReference>
<evidence type="ECO:0000259" key="4">
    <source>
        <dbReference type="PROSITE" id="PS51165"/>
    </source>
</evidence>
<dbReference type="GO" id="GO:0003723">
    <property type="term" value="F:RNA binding"/>
    <property type="evidence" value="ECO:0007669"/>
    <property type="project" value="UniProtKB-UniRule"/>
</dbReference>
<reference evidence="6" key="1">
    <citation type="submission" date="2015-09" db="EMBL/GenBank/DDBJ databases">
        <authorList>
            <person name="Bertelli C."/>
        </authorList>
    </citation>
    <scope>NUCLEOTIDE SEQUENCE [LARGE SCALE GENOMIC DNA]</scope>
    <source>
        <strain evidence="6">KNic</strain>
    </source>
</reference>
<proteinExistence type="predicted"/>
<evidence type="ECO:0000256" key="1">
    <source>
        <dbReference type="ARBA" id="ARBA00022603"/>
    </source>
</evidence>
<keyword evidence="3" id="KW-0694">RNA-binding</keyword>
<dbReference type="InterPro" id="IPR029063">
    <property type="entry name" value="SAM-dependent_MTases_sf"/>
</dbReference>
<gene>
    <name evidence="5" type="ORF">PNK_1369</name>
</gene>
<keyword evidence="6" id="KW-1185">Reference proteome</keyword>
<dbReference type="InterPro" id="IPR054170">
    <property type="entry name" value="RlmL_1st"/>
</dbReference>
<dbReference type="PATRIC" id="fig|389348.3.peg.1532"/>
<dbReference type="InParanoid" id="A0A0U5JGS9"/>
<dbReference type="GO" id="GO:0070043">
    <property type="term" value="F:rRNA (guanine-N7-)-methyltransferase activity"/>
    <property type="evidence" value="ECO:0007669"/>
    <property type="project" value="TreeGrafter"/>
</dbReference>
<dbReference type="SMART" id="SM00981">
    <property type="entry name" value="THUMP"/>
    <property type="match status" value="1"/>
</dbReference>
<evidence type="ECO:0000256" key="3">
    <source>
        <dbReference type="PROSITE-ProRule" id="PRU00529"/>
    </source>
</evidence>
<evidence type="ECO:0000313" key="6">
    <source>
        <dbReference type="Proteomes" id="UP000069902"/>
    </source>
</evidence>
<organism evidence="5 6">
    <name type="scientific">Candidatus Protochlamydia naegleriophila</name>
    <dbReference type="NCBI Taxonomy" id="389348"/>
    <lineage>
        <taxon>Bacteria</taxon>
        <taxon>Pseudomonadati</taxon>
        <taxon>Chlamydiota</taxon>
        <taxon>Chlamydiia</taxon>
        <taxon>Parachlamydiales</taxon>
        <taxon>Parachlamydiaceae</taxon>
        <taxon>Candidatus Protochlamydia</taxon>
    </lineage>
</organism>
<dbReference type="Gene3D" id="3.40.50.150">
    <property type="entry name" value="Vaccinia Virus protein VP39"/>
    <property type="match status" value="1"/>
</dbReference>
<keyword evidence="2" id="KW-0808">Transferase</keyword>
<dbReference type="Pfam" id="PF22020">
    <property type="entry name" value="RlmL_1st"/>
    <property type="match status" value="1"/>
</dbReference>
<dbReference type="Pfam" id="PF01170">
    <property type="entry name" value="UPF0020"/>
    <property type="match status" value="1"/>
</dbReference>
<dbReference type="PROSITE" id="PS51165">
    <property type="entry name" value="THUMP"/>
    <property type="match status" value="1"/>
</dbReference>
<dbReference type="PANTHER" id="PTHR47313">
    <property type="entry name" value="RIBOSOMAL RNA LARGE SUBUNIT METHYLTRANSFERASE K/L"/>
    <property type="match status" value="1"/>
</dbReference>
<feature type="domain" description="THUMP" evidence="4">
    <location>
        <begin position="48"/>
        <end position="159"/>
    </location>
</feature>
<dbReference type="PANTHER" id="PTHR47313:SF1">
    <property type="entry name" value="RIBOSOMAL RNA LARGE SUBUNIT METHYLTRANSFERASE K_L"/>
    <property type="match status" value="1"/>
</dbReference>
<dbReference type="SUPFAM" id="SSF53335">
    <property type="entry name" value="S-adenosyl-L-methionine-dependent methyltransferases"/>
    <property type="match status" value="1"/>
</dbReference>